<evidence type="ECO:0000259" key="4">
    <source>
        <dbReference type="PROSITE" id="PS50943"/>
    </source>
</evidence>
<dbReference type="GO" id="GO:0003700">
    <property type="term" value="F:DNA-binding transcription factor activity"/>
    <property type="evidence" value="ECO:0007669"/>
    <property type="project" value="TreeGrafter"/>
</dbReference>
<proteinExistence type="predicted"/>
<organism evidence="5 6">
    <name type="scientific">Candidatus Roizmanbacteria bacterium CG07_land_8_20_14_0_80_34_15</name>
    <dbReference type="NCBI Taxonomy" id="1974849"/>
    <lineage>
        <taxon>Bacteria</taxon>
        <taxon>Candidatus Roizmaniibacteriota</taxon>
    </lineage>
</organism>
<comment type="caution">
    <text evidence="5">The sequence shown here is derived from an EMBL/GenBank/DDBJ whole genome shotgun (WGS) entry which is preliminary data.</text>
</comment>
<feature type="domain" description="HTH cro/C1-type" evidence="4">
    <location>
        <begin position="19"/>
        <end position="73"/>
    </location>
</feature>
<accession>A0A2M6YVC9</accession>
<dbReference type="GO" id="GO:0005829">
    <property type="term" value="C:cytosol"/>
    <property type="evidence" value="ECO:0007669"/>
    <property type="project" value="TreeGrafter"/>
</dbReference>
<reference evidence="6" key="1">
    <citation type="submission" date="2017-09" db="EMBL/GenBank/DDBJ databases">
        <title>Depth-based differentiation of microbial function through sediment-hosted aquifers and enrichment of novel symbionts in the deep terrestrial subsurface.</title>
        <authorList>
            <person name="Probst A.J."/>
            <person name="Ladd B."/>
            <person name="Jarett J.K."/>
            <person name="Geller-Mcgrath D.E."/>
            <person name="Sieber C.M.K."/>
            <person name="Emerson J.B."/>
            <person name="Anantharaman K."/>
            <person name="Thomas B.C."/>
            <person name="Malmstrom R."/>
            <person name="Stieglmeier M."/>
            <person name="Klingl A."/>
            <person name="Woyke T."/>
            <person name="Ryan C.M."/>
            <person name="Banfield J.F."/>
        </authorList>
    </citation>
    <scope>NUCLEOTIDE SEQUENCE [LARGE SCALE GENOMIC DNA]</scope>
</reference>
<dbReference type="InterPro" id="IPR010982">
    <property type="entry name" value="Lambda_DNA-bd_dom_sf"/>
</dbReference>
<dbReference type="InterPro" id="IPR050807">
    <property type="entry name" value="TransReg_Diox_bact_type"/>
</dbReference>
<evidence type="ECO:0000256" key="2">
    <source>
        <dbReference type="ARBA" id="ARBA00023125"/>
    </source>
</evidence>
<dbReference type="CDD" id="cd00093">
    <property type="entry name" value="HTH_XRE"/>
    <property type="match status" value="1"/>
</dbReference>
<keyword evidence="3" id="KW-0804">Transcription</keyword>
<dbReference type="AlphaFoldDB" id="A0A2M6YVC9"/>
<evidence type="ECO:0000256" key="3">
    <source>
        <dbReference type="ARBA" id="ARBA00023163"/>
    </source>
</evidence>
<dbReference type="SMART" id="SM00530">
    <property type="entry name" value="HTH_XRE"/>
    <property type="match status" value="1"/>
</dbReference>
<evidence type="ECO:0000313" key="5">
    <source>
        <dbReference type="EMBL" id="PIU37362.1"/>
    </source>
</evidence>
<dbReference type="Pfam" id="PF01381">
    <property type="entry name" value="HTH_3"/>
    <property type="match status" value="1"/>
</dbReference>
<dbReference type="SUPFAM" id="SSF47413">
    <property type="entry name" value="lambda repressor-like DNA-binding domains"/>
    <property type="match status" value="1"/>
</dbReference>
<keyword evidence="1" id="KW-0805">Transcription regulation</keyword>
<evidence type="ECO:0000256" key="1">
    <source>
        <dbReference type="ARBA" id="ARBA00023015"/>
    </source>
</evidence>
<gene>
    <name evidence="5" type="ORF">COT02_01280</name>
</gene>
<keyword evidence="2" id="KW-0238">DNA-binding</keyword>
<dbReference type="Proteomes" id="UP000230184">
    <property type="component" value="Unassembled WGS sequence"/>
</dbReference>
<dbReference type="PANTHER" id="PTHR46797:SF23">
    <property type="entry name" value="HTH-TYPE TRANSCRIPTIONAL REGULATOR SUTR"/>
    <property type="match status" value="1"/>
</dbReference>
<protein>
    <submittedName>
        <fullName evidence="5">XRE family transcriptional regulator</fullName>
    </submittedName>
</protein>
<evidence type="ECO:0000313" key="6">
    <source>
        <dbReference type="Proteomes" id="UP000230184"/>
    </source>
</evidence>
<dbReference type="EMBL" id="PEWY01000037">
    <property type="protein sequence ID" value="PIU37362.1"/>
    <property type="molecule type" value="Genomic_DNA"/>
</dbReference>
<dbReference type="PANTHER" id="PTHR46797">
    <property type="entry name" value="HTH-TYPE TRANSCRIPTIONAL REGULATOR"/>
    <property type="match status" value="1"/>
</dbReference>
<dbReference type="PROSITE" id="PS50943">
    <property type="entry name" value="HTH_CROC1"/>
    <property type="match status" value="1"/>
</dbReference>
<name>A0A2M6YVC9_9BACT</name>
<sequence length="74" mass="8729">MWLPVPELLDIQKRIGVKVKKFRLKKRISQRQFAKEFLIDRSYLNEIEKGKGNPTIGTLHKIATKLHVRISDFI</sequence>
<dbReference type="InterPro" id="IPR001387">
    <property type="entry name" value="Cro/C1-type_HTH"/>
</dbReference>
<dbReference type="GO" id="GO:0003677">
    <property type="term" value="F:DNA binding"/>
    <property type="evidence" value="ECO:0007669"/>
    <property type="project" value="UniProtKB-KW"/>
</dbReference>
<dbReference type="Gene3D" id="1.10.260.40">
    <property type="entry name" value="lambda repressor-like DNA-binding domains"/>
    <property type="match status" value="1"/>
</dbReference>